<name>A0A8K0ULS4_9AGAR</name>
<proteinExistence type="predicted"/>
<dbReference type="AlphaFoldDB" id="A0A8K0ULS4"/>
<protein>
    <submittedName>
        <fullName evidence="2">Uncharacterized protein</fullName>
    </submittedName>
</protein>
<evidence type="ECO:0000256" key="1">
    <source>
        <dbReference type="SAM" id="MobiDB-lite"/>
    </source>
</evidence>
<organism evidence="2 3">
    <name type="scientific">Cristinia sonorae</name>
    <dbReference type="NCBI Taxonomy" id="1940300"/>
    <lineage>
        <taxon>Eukaryota</taxon>
        <taxon>Fungi</taxon>
        <taxon>Dikarya</taxon>
        <taxon>Basidiomycota</taxon>
        <taxon>Agaricomycotina</taxon>
        <taxon>Agaricomycetes</taxon>
        <taxon>Agaricomycetidae</taxon>
        <taxon>Agaricales</taxon>
        <taxon>Pleurotineae</taxon>
        <taxon>Stephanosporaceae</taxon>
        <taxon>Cristinia</taxon>
    </lineage>
</organism>
<accession>A0A8K0ULS4</accession>
<keyword evidence="3" id="KW-1185">Reference proteome</keyword>
<evidence type="ECO:0000313" key="2">
    <source>
        <dbReference type="EMBL" id="KAH8096950.1"/>
    </source>
</evidence>
<comment type="caution">
    <text evidence="2">The sequence shown here is derived from an EMBL/GenBank/DDBJ whole genome shotgun (WGS) entry which is preliminary data.</text>
</comment>
<evidence type="ECO:0000313" key="3">
    <source>
        <dbReference type="Proteomes" id="UP000813824"/>
    </source>
</evidence>
<sequence>MSGAILPSMDGQTSKLQRAAETLTKTQTITLDGAGTYHGLNDEPGFKNLVLLVVVERDETRESQQRAGECPDLICVHIARRVTNCRAGSVIHGPGLEESDNTHWGNEAQAEATN</sequence>
<reference evidence="2" key="1">
    <citation type="journal article" date="2021" name="New Phytol.">
        <title>Evolutionary innovations through gain and loss of genes in the ectomycorrhizal Boletales.</title>
        <authorList>
            <person name="Wu G."/>
            <person name="Miyauchi S."/>
            <person name="Morin E."/>
            <person name="Kuo A."/>
            <person name="Drula E."/>
            <person name="Varga T."/>
            <person name="Kohler A."/>
            <person name="Feng B."/>
            <person name="Cao Y."/>
            <person name="Lipzen A."/>
            <person name="Daum C."/>
            <person name="Hundley H."/>
            <person name="Pangilinan J."/>
            <person name="Johnson J."/>
            <person name="Barry K."/>
            <person name="LaButti K."/>
            <person name="Ng V."/>
            <person name="Ahrendt S."/>
            <person name="Min B."/>
            <person name="Choi I.G."/>
            <person name="Park H."/>
            <person name="Plett J.M."/>
            <person name="Magnuson J."/>
            <person name="Spatafora J.W."/>
            <person name="Nagy L.G."/>
            <person name="Henrissat B."/>
            <person name="Grigoriev I.V."/>
            <person name="Yang Z.L."/>
            <person name="Xu J."/>
            <person name="Martin F.M."/>
        </authorList>
    </citation>
    <scope>NUCLEOTIDE SEQUENCE</scope>
    <source>
        <strain evidence="2">KKN 215</strain>
    </source>
</reference>
<gene>
    <name evidence="2" type="ORF">BXZ70DRAFT_908208</name>
</gene>
<dbReference type="EMBL" id="JAEVFJ010000021">
    <property type="protein sequence ID" value="KAH8096950.1"/>
    <property type="molecule type" value="Genomic_DNA"/>
</dbReference>
<feature type="region of interest" description="Disordered" evidence="1">
    <location>
        <begin position="92"/>
        <end position="114"/>
    </location>
</feature>
<dbReference type="Proteomes" id="UP000813824">
    <property type="component" value="Unassembled WGS sequence"/>
</dbReference>